<evidence type="ECO:0000313" key="10">
    <source>
        <dbReference type="EMBL" id="GAA0359507.1"/>
    </source>
</evidence>
<keyword evidence="3 8" id="KW-0813">Transport</keyword>
<dbReference type="PANTHER" id="PTHR30477">
    <property type="entry name" value="ABC-TRANSPORTER METAL-BINDING PROTEIN"/>
    <property type="match status" value="1"/>
</dbReference>
<dbReference type="InterPro" id="IPR037294">
    <property type="entry name" value="ABC_BtuC-like"/>
</dbReference>
<proteinExistence type="inferred from homology"/>
<feature type="transmembrane region" description="Helical" evidence="9">
    <location>
        <begin position="188"/>
        <end position="216"/>
    </location>
</feature>
<keyword evidence="5 8" id="KW-0812">Transmembrane</keyword>
<feature type="transmembrane region" description="Helical" evidence="9">
    <location>
        <begin position="228"/>
        <end position="252"/>
    </location>
</feature>
<evidence type="ECO:0000256" key="7">
    <source>
        <dbReference type="ARBA" id="ARBA00023136"/>
    </source>
</evidence>
<evidence type="ECO:0000256" key="3">
    <source>
        <dbReference type="ARBA" id="ARBA00022448"/>
    </source>
</evidence>
<feature type="transmembrane region" description="Helical" evidence="9">
    <location>
        <begin position="99"/>
        <end position="118"/>
    </location>
</feature>
<comment type="caution">
    <text evidence="10">The sequence shown here is derived from an EMBL/GenBank/DDBJ whole genome shotgun (WGS) entry which is preliminary data.</text>
</comment>
<keyword evidence="11" id="KW-1185">Reference proteome</keyword>
<dbReference type="InterPro" id="IPR001626">
    <property type="entry name" value="ABC_TroCD"/>
</dbReference>
<dbReference type="CDD" id="cd06550">
    <property type="entry name" value="TM_ABC_iron-siderophores_like"/>
    <property type="match status" value="1"/>
</dbReference>
<protein>
    <submittedName>
        <fullName evidence="10">Iron chelate uptake ABC transporter family permease subunit</fullName>
    </submittedName>
</protein>
<evidence type="ECO:0000256" key="5">
    <source>
        <dbReference type="ARBA" id="ARBA00022692"/>
    </source>
</evidence>
<feature type="transmembrane region" description="Helical" evidence="9">
    <location>
        <begin position="67"/>
        <end position="87"/>
    </location>
</feature>
<comment type="subcellular location">
    <subcellularLocation>
        <location evidence="1 8">Cell membrane</location>
        <topology evidence="1 8">Multi-pass membrane protein</topology>
    </subcellularLocation>
</comment>
<keyword evidence="6 9" id="KW-1133">Transmembrane helix</keyword>
<feature type="transmembrane region" description="Helical" evidence="9">
    <location>
        <begin position="12"/>
        <end position="35"/>
    </location>
</feature>
<keyword evidence="7 9" id="KW-0472">Membrane</keyword>
<keyword evidence="4" id="KW-1003">Cell membrane</keyword>
<feature type="transmembrane region" description="Helical" evidence="9">
    <location>
        <begin position="258"/>
        <end position="277"/>
    </location>
</feature>
<dbReference type="Pfam" id="PF00950">
    <property type="entry name" value="ABC-3"/>
    <property type="match status" value="1"/>
</dbReference>
<evidence type="ECO:0000256" key="1">
    <source>
        <dbReference type="ARBA" id="ARBA00004651"/>
    </source>
</evidence>
<name>A0ABN0XAY6_9LACT</name>
<dbReference type="Proteomes" id="UP001501166">
    <property type="component" value="Unassembled WGS sequence"/>
</dbReference>
<dbReference type="Gene3D" id="1.10.3470.10">
    <property type="entry name" value="ABC transporter involved in vitamin B12 uptake, BtuC"/>
    <property type="match status" value="1"/>
</dbReference>
<dbReference type="RefSeq" id="WP_343754532.1">
    <property type="nucleotide sequence ID" value="NZ_BAAACW010000061.1"/>
</dbReference>
<dbReference type="EMBL" id="BAAACW010000061">
    <property type="protein sequence ID" value="GAA0359507.1"/>
    <property type="molecule type" value="Genomic_DNA"/>
</dbReference>
<evidence type="ECO:0000256" key="4">
    <source>
        <dbReference type="ARBA" id="ARBA00022475"/>
    </source>
</evidence>
<evidence type="ECO:0000256" key="6">
    <source>
        <dbReference type="ARBA" id="ARBA00022989"/>
    </source>
</evidence>
<evidence type="ECO:0000256" key="9">
    <source>
        <dbReference type="SAM" id="Phobius"/>
    </source>
</evidence>
<accession>A0ABN0XAY6</accession>
<feature type="transmembrane region" description="Helical" evidence="9">
    <location>
        <begin position="147"/>
        <end position="163"/>
    </location>
</feature>
<dbReference type="SUPFAM" id="SSF81345">
    <property type="entry name" value="ABC transporter involved in vitamin B12 uptake, BtuC"/>
    <property type="match status" value="1"/>
</dbReference>
<comment type="similarity">
    <text evidence="2 8">Belongs to the ABC-3 integral membrane protein family.</text>
</comment>
<evidence type="ECO:0000313" key="11">
    <source>
        <dbReference type="Proteomes" id="UP001501166"/>
    </source>
</evidence>
<organism evidence="10 11">
    <name type="scientific">Alkalibacterium iburiense</name>
    <dbReference type="NCBI Taxonomy" id="290589"/>
    <lineage>
        <taxon>Bacteria</taxon>
        <taxon>Bacillati</taxon>
        <taxon>Bacillota</taxon>
        <taxon>Bacilli</taxon>
        <taxon>Lactobacillales</taxon>
        <taxon>Carnobacteriaceae</taxon>
        <taxon>Alkalibacterium</taxon>
    </lineage>
</organism>
<evidence type="ECO:0000256" key="2">
    <source>
        <dbReference type="ARBA" id="ARBA00008034"/>
    </source>
</evidence>
<sequence length="308" mass="33145">MFNQLSALLTDYTFQVVALGTGFLGLLSGVIGTYATLRKESLLGDALSHASLPGIGIAFLIVQQKDLILLLLGAVFSGMIATVIIQVMSRKTVVKLDSALSLVLSSFFGLGLVILSAIQNNPNAQQAGLTNFIFGQASAMLLSDIQMIAAVGLAMLICVLLLWKEFKVMTFDPLFGKTLSFSSRLVEFILSTLIVVTIILGLESVGVILISALLIGPSIAARQWSNRLSVVMIIAAIIGFLSGVAGTFISSIGTQIPTGPSIVVVLSLIVFFSLFFAPKRGILANHLAYKRRQREIVLQLEKWEEEQR</sequence>
<dbReference type="PANTHER" id="PTHR30477:SF3">
    <property type="entry name" value="METAL TRANSPORT SYSTEM MEMBRANE PROTEIN CT_069-RELATED"/>
    <property type="match status" value="1"/>
</dbReference>
<gene>
    <name evidence="10" type="ORF">GCM10008932_10160</name>
</gene>
<reference evidence="10 11" key="1">
    <citation type="journal article" date="2019" name="Int. J. Syst. Evol. Microbiol.">
        <title>The Global Catalogue of Microorganisms (GCM) 10K type strain sequencing project: providing services to taxonomists for standard genome sequencing and annotation.</title>
        <authorList>
            <consortium name="The Broad Institute Genomics Platform"/>
            <consortium name="The Broad Institute Genome Sequencing Center for Infectious Disease"/>
            <person name="Wu L."/>
            <person name="Ma J."/>
        </authorList>
    </citation>
    <scope>NUCLEOTIDE SEQUENCE [LARGE SCALE GENOMIC DNA]</scope>
    <source>
        <strain evidence="10 11">JCM 12662</strain>
    </source>
</reference>
<evidence type="ECO:0000256" key="8">
    <source>
        <dbReference type="RuleBase" id="RU003943"/>
    </source>
</evidence>